<comment type="subcellular location">
    <subcellularLocation>
        <location evidence="8">Cytoplasm</location>
    </subcellularLocation>
</comment>
<evidence type="ECO:0000313" key="10">
    <source>
        <dbReference type="EMBL" id="AYL99323.1"/>
    </source>
</evidence>
<keyword evidence="11" id="KW-1185">Reference proteome</keyword>
<dbReference type="InterPro" id="IPR025877">
    <property type="entry name" value="MobA-like_NTP_Trfase"/>
</dbReference>
<dbReference type="SUPFAM" id="SSF53448">
    <property type="entry name" value="Nucleotide-diphospho-sugar transferases"/>
    <property type="match status" value="1"/>
</dbReference>
<keyword evidence="6 8" id="KW-0342">GTP-binding</keyword>
<evidence type="ECO:0000256" key="8">
    <source>
        <dbReference type="HAMAP-Rule" id="MF_00316"/>
    </source>
</evidence>
<dbReference type="EMBL" id="CP032869">
    <property type="protein sequence ID" value="AYL99323.1"/>
    <property type="molecule type" value="Genomic_DNA"/>
</dbReference>
<keyword evidence="7 8" id="KW-0501">Molybdenum cofactor biosynthesis</keyword>
<comment type="similarity">
    <text evidence="8">Belongs to the MobA family.</text>
</comment>
<dbReference type="OrthoDB" id="9788394at2"/>
<proteinExistence type="inferred from homology"/>
<sequence length="396" mass="44388">MLNDHNQTDKGHRKHAKLAKPSTGNFGWNEWAIVGGPCTVIKLLADDVIRALSPVYRCAYVDTSHNDDFTSLPGRLASGASLEYTDQINHQQFNYPNPVYLYQLKQYFSPADLILVNGNHQQAKKQVVIIDINKTASLQKRLEQLTDVQLFLLADNANEVADFIQEAIPHWQQIPVLKIDDRENIIAFFEKALKQAKPVLNGLVLAGGKSTRMGFDKGAAAWHGKQQRYYMADMLKNFCNEVYISGRPGQRQEIDQEYSVIEDTFTGLGPFGAILSAFREQPDAAWLVIACDLPLMDEATLRNLVAWRNISSVATAYHSPVTDFPEPLIAIWEPKSYPVLLSFLAQGFSCPRKVLINSDITLLNAPDFAALTNVNTPEELEKVKSMIHTKIVTTNE</sequence>
<organism evidence="10 11">
    <name type="scientific">Mucilaginibacter celer</name>
    <dbReference type="NCBI Taxonomy" id="2305508"/>
    <lineage>
        <taxon>Bacteria</taxon>
        <taxon>Pseudomonadati</taxon>
        <taxon>Bacteroidota</taxon>
        <taxon>Sphingobacteriia</taxon>
        <taxon>Sphingobacteriales</taxon>
        <taxon>Sphingobacteriaceae</taxon>
        <taxon>Mucilaginibacter</taxon>
    </lineage>
</organism>
<evidence type="ECO:0000256" key="6">
    <source>
        <dbReference type="ARBA" id="ARBA00023134"/>
    </source>
</evidence>
<accession>A0A494W6A9</accession>
<name>A0A494W6A9_9SPHI</name>
<evidence type="ECO:0000313" key="11">
    <source>
        <dbReference type="Proteomes" id="UP000270046"/>
    </source>
</evidence>
<comment type="function">
    <text evidence="8">Transfers a GMP moiety from GTP to Mo-molybdopterin (Mo-MPT) cofactor (Moco or molybdenum cofactor) to form Mo-molybdopterin guanine dinucleotide (Mo-MGD) cofactor.</text>
</comment>
<dbReference type="HAMAP" id="MF_00316">
    <property type="entry name" value="MobA"/>
    <property type="match status" value="1"/>
</dbReference>
<dbReference type="GO" id="GO:0046872">
    <property type="term" value="F:metal ion binding"/>
    <property type="evidence" value="ECO:0007669"/>
    <property type="project" value="UniProtKB-KW"/>
</dbReference>
<dbReference type="InterPro" id="IPR029044">
    <property type="entry name" value="Nucleotide-diphossugar_trans"/>
</dbReference>
<keyword evidence="3 8" id="KW-0479">Metal-binding</keyword>
<dbReference type="InterPro" id="IPR013482">
    <property type="entry name" value="Molybde_CF_guanTrfase"/>
</dbReference>
<dbReference type="KEGG" id="muh:HYN43_004885"/>
<feature type="binding site" evidence="8">
    <location>
        <position position="292"/>
    </location>
    <ligand>
        <name>GTP</name>
        <dbReference type="ChEBI" id="CHEBI:37565"/>
    </ligand>
</feature>
<keyword evidence="4 8" id="KW-0547">Nucleotide-binding</keyword>
<evidence type="ECO:0000256" key="1">
    <source>
        <dbReference type="ARBA" id="ARBA00022490"/>
    </source>
</evidence>
<keyword evidence="2 8" id="KW-0808">Transferase</keyword>
<evidence type="ECO:0000256" key="2">
    <source>
        <dbReference type="ARBA" id="ARBA00022679"/>
    </source>
</evidence>
<dbReference type="PANTHER" id="PTHR19136:SF81">
    <property type="entry name" value="MOLYBDENUM COFACTOR GUANYLYLTRANSFERASE"/>
    <property type="match status" value="1"/>
</dbReference>
<evidence type="ECO:0000256" key="5">
    <source>
        <dbReference type="ARBA" id="ARBA00022842"/>
    </source>
</evidence>
<gene>
    <name evidence="8" type="primary">mobA</name>
    <name evidence="10" type="ORF">HYN43_004885</name>
</gene>
<dbReference type="GO" id="GO:0005737">
    <property type="term" value="C:cytoplasm"/>
    <property type="evidence" value="ECO:0007669"/>
    <property type="project" value="UniProtKB-SubCell"/>
</dbReference>
<dbReference type="GO" id="GO:0006777">
    <property type="term" value="P:Mo-molybdopterin cofactor biosynthetic process"/>
    <property type="evidence" value="ECO:0007669"/>
    <property type="project" value="UniProtKB-KW"/>
</dbReference>
<dbReference type="EC" id="2.7.7.77" evidence="8"/>
<dbReference type="GO" id="GO:0061603">
    <property type="term" value="F:molybdenum cofactor guanylyltransferase activity"/>
    <property type="evidence" value="ECO:0007669"/>
    <property type="project" value="UniProtKB-EC"/>
</dbReference>
<feature type="binding site" evidence="8">
    <location>
        <position position="292"/>
    </location>
    <ligand>
        <name>Mg(2+)</name>
        <dbReference type="ChEBI" id="CHEBI:18420"/>
    </ligand>
</feature>
<dbReference type="Proteomes" id="UP000270046">
    <property type="component" value="Chromosome"/>
</dbReference>
<evidence type="ECO:0000256" key="4">
    <source>
        <dbReference type="ARBA" id="ARBA00022741"/>
    </source>
</evidence>
<comment type="caution">
    <text evidence="8">Lacks conserved residue(s) required for the propagation of feature annotation.</text>
</comment>
<dbReference type="Gene3D" id="3.90.550.10">
    <property type="entry name" value="Spore Coat Polysaccharide Biosynthesis Protein SpsA, Chain A"/>
    <property type="match status" value="1"/>
</dbReference>
<evidence type="ECO:0000259" key="9">
    <source>
        <dbReference type="Pfam" id="PF12804"/>
    </source>
</evidence>
<feature type="binding site" evidence="8">
    <location>
        <begin position="205"/>
        <end position="207"/>
    </location>
    <ligand>
        <name>GTP</name>
        <dbReference type="ChEBI" id="CHEBI:37565"/>
    </ligand>
</feature>
<comment type="catalytic activity">
    <reaction evidence="8">
        <text>Mo-molybdopterin + GTP + H(+) = Mo-molybdopterin guanine dinucleotide + diphosphate</text>
        <dbReference type="Rhea" id="RHEA:34243"/>
        <dbReference type="ChEBI" id="CHEBI:15378"/>
        <dbReference type="ChEBI" id="CHEBI:33019"/>
        <dbReference type="ChEBI" id="CHEBI:37565"/>
        <dbReference type="ChEBI" id="CHEBI:71302"/>
        <dbReference type="ChEBI" id="CHEBI:71310"/>
        <dbReference type="EC" id="2.7.7.77"/>
    </reaction>
</comment>
<feature type="binding site" evidence="8">
    <location>
        <position position="263"/>
    </location>
    <ligand>
        <name>GTP</name>
        <dbReference type="ChEBI" id="CHEBI:37565"/>
    </ligand>
</feature>
<dbReference type="Pfam" id="PF12804">
    <property type="entry name" value="NTP_transf_3"/>
    <property type="match status" value="1"/>
</dbReference>
<dbReference type="PANTHER" id="PTHR19136">
    <property type="entry name" value="MOLYBDENUM COFACTOR GUANYLYLTRANSFERASE"/>
    <property type="match status" value="1"/>
</dbReference>
<evidence type="ECO:0000256" key="3">
    <source>
        <dbReference type="ARBA" id="ARBA00022723"/>
    </source>
</evidence>
<comment type="cofactor">
    <cofactor evidence="8">
        <name>Mg(2+)</name>
        <dbReference type="ChEBI" id="CHEBI:18420"/>
    </cofactor>
</comment>
<reference evidence="10 11" key="1">
    <citation type="submission" date="2018-10" db="EMBL/GenBank/DDBJ databases">
        <title>Genome sequencing of Mucilaginibacter sp. HYN0043.</title>
        <authorList>
            <person name="Kim M."/>
            <person name="Yi H."/>
        </authorList>
    </citation>
    <scope>NUCLEOTIDE SEQUENCE [LARGE SCALE GENOMIC DNA]</scope>
    <source>
        <strain evidence="10 11">HYN0043</strain>
    </source>
</reference>
<evidence type="ECO:0000256" key="7">
    <source>
        <dbReference type="ARBA" id="ARBA00023150"/>
    </source>
</evidence>
<protein>
    <recommendedName>
        <fullName evidence="8">Probable molybdenum cofactor guanylyltransferase</fullName>
        <shortName evidence="8">MoCo guanylyltransferase</shortName>
        <ecNumber evidence="8">2.7.7.77</ecNumber>
    </recommendedName>
    <alternativeName>
        <fullName evidence="8">GTP:molybdopterin guanylyltransferase</fullName>
    </alternativeName>
    <alternativeName>
        <fullName evidence="8">Mo-MPT guanylyltransferase</fullName>
    </alternativeName>
    <alternativeName>
        <fullName evidence="8">Molybdopterin guanylyltransferase</fullName>
    </alternativeName>
    <alternativeName>
        <fullName evidence="8">Molybdopterin-guanine dinucleotide synthase</fullName>
        <shortName evidence="8">MGD synthase</shortName>
    </alternativeName>
</protein>
<dbReference type="GO" id="GO:0005525">
    <property type="term" value="F:GTP binding"/>
    <property type="evidence" value="ECO:0007669"/>
    <property type="project" value="UniProtKB-UniRule"/>
</dbReference>
<keyword evidence="5 8" id="KW-0460">Magnesium</keyword>
<dbReference type="CDD" id="cd02503">
    <property type="entry name" value="MobA"/>
    <property type="match status" value="1"/>
</dbReference>
<comment type="domain">
    <text evidence="8">The N-terminal domain determines nucleotide recognition and specific binding, while the C-terminal domain determines the specific binding to the target protein.</text>
</comment>
<dbReference type="AlphaFoldDB" id="A0A494W6A9"/>
<feature type="domain" description="MobA-like NTP transferase" evidence="9">
    <location>
        <begin position="202"/>
        <end position="345"/>
    </location>
</feature>
<feature type="binding site" evidence="8">
    <location>
        <position position="217"/>
    </location>
    <ligand>
        <name>GTP</name>
        <dbReference type="ChEBI" id="CHEBI:37565"/>
    </ligand>
</feature>
<keyword evidence="1 8" id="KW-0963">Cytoplasm</keyword>